<dbReference type="Proteomes" id="UP000026915">
    <property type="component" value="Chromosome 6"/>
</dbReference>
<dbReference type="Gramene" id="EOY26727">
    <property type="protein sequence ID" value="EOY26727"/>
    <property type="gene ID" value="TCM_028689"/>
</dbReference>
<dbReference type="eggNOG" id="KOG0103">
    <property type="taxonomic scope" value="Eukaryota"/>
</dbReference>
<dbReference type="HOGENOM" id="CLU_1605652_0_0_1"/>
<evidence type="ECO:0000313" key="2">
    <source>
        <dbReference type="Proteomes" id="UP000026915"/>
    </source>
</evidence>
<accession>A0A061GC74</accession>
<name>A0A061GC74_THECC</name>
<evidence type="ECO:0000313" key="1">
    <source>
        <dbReference type="EMBL" id="EOY26727.1"/>
    </source>
</evidence>
<gene>
    <name evidence="1" type="ORF">TCM_028689</name>
</gene>
<dbReference type="AlphaFoldDB" id="A0A061GC74"/>
<protein>
    <submittedName>
        <fullName evidence="1">Uncharacterized protein</fullName>
    </submittedName>
</protein>
<sequence length="166" mass="18877">MALQMMVMEESRNRKNAVVEGCGSFTAKLLEVEYQPYEDEMMKRRLLMLSSLPSLRRYTEMVDLPFHLAHPINSYVEANISADPKFDHIVLAAKQKIMLRPGGERKNSSRIAPTNINSSCLASLCETAEALDSECRKTWVTFVKKHIHHAENRTVKVGVKEIKGEN</sequence>
<organism evidence="1 2">
    <name type="scientific">Theobroma cacao</name>
    <name type="common">Cacao</name>
    <name type="synonym">Cocoa</name>
    <dbReference type="NCBI Taxonomy" id="3641"/>
    <lineage>
        <taxon>Eukaryota</taxon>
        <taxon>Viridiplantae</taxon>
        <taxon>Streptophyta</taxon>
        <taxon>Embryophyta</taxon>
        <taxon>Tracheophyta</taxon>
        <taxon>Spermatophyta</taxon>
        <taxon>Magnoliopsida</taxon>
        <taxon>eudicotyledons</taxon>
        <taxon>Gunneridae</taxon>
        <taxon>Pentapetalae</taxon>
        <taxon>rosids</taxon>
        <taxon>malvids</taxon>
        <taxon>Malvales</taxon>
        <taxon>Malvaceae</taxon>
        <taxon>Byttnerioideae</taxon>
        <taxon>Theobroma</taxon>
    </lineage>
</organism>
<keyword evidence="2" id="KW-1185">Reference proteome</keyword>
<dbReference type="STRING" id="3641.A0A061GC74"/>
<dbReference type="EMBL" id="CM001884">
    <property type="protein sequence ID" value="EOY26727.1"/>
    <property type="molecule type" value="Genomic_DNA"/>
</dbReference>
<proteinExistence type="predicted"/>
<reference evidence="1 2" key="1">
    <citation type="journal article" date="2013" name="Genome Biol.">
        <title>The genome sequence of the most widely cultivated cacao type and its use to identify candidate genes regulating pod color.</title>
        <authorList>
            <person name="Motamayor J.C."/>
            <person name="Mockaitis K."/>
            <person name="Schmutz J."/>
            <person name="Haiminen N."/>
            <person name="Iii D.L."/>
            <person name="Cornejo O."/>
            <person name="Findley S.D."/>
            <person name="Zheng P."/>
            <person name="Utro F."/>
            <person name="Royaert S."/>
            <person name="Saski C."/>
            <person name="Jenkins J."/>
            <person name="Podicheti R."/>
            <person name="Zhao M."/>
            <person name="Scheffler B.E."/>
            <person name="Stack J.C."/>
            <person name="Feltus F.A."/>
            <person name="Mustiga G.M."/>
            <person name="Amores F."/>
            <person name="Phillips W."/>
            <person name="Marelli J.P."/>
            <person name="May G.D."/>
            <person name="Shapiro H."/>
            <person name="Ma J."/>
            <person name="Bustamante C.D."/>
            <person name="Schnell R.J."/>
            <person name="Main D."/>
            <person name="Gilbert D."/>
            <person name="Parida L."/>
            <person name="Kuhn D.N."/>
        </authorList>
    </citation>
    <scope>NUCLEOTIDE SEQUENCE [LARGE SCALE GENOMIC DNA]</scope>
    <source>
        <strain evidence="2">cv. Matina 1-6</strain>
    </source>
</reference>
<dbReference type="InParanoid" id="A0A061GC74"/>